<evidence type="ECO:0000256" key="1">
    <source>
        <dbReference type="SAM" id="MobiDB-lite"/>
    </source>
</evidence>
<evidence type="ECO:0000313" key="4">
    <source>
        <dbReference type="Proteomes" id="UP001231189"/>
    </source>
</evidence>
<dbReference type="CDD" id="cd01647">
    <property type="entry name" value="RT_LTR"/>
    <property type="match status" value="1"/>
</dbReference>
<dbReference type="SUPFAM" id="SSF56672">
    <property type="entry name" value="DNA/RNA polymerases"/>
    <property type="match status" value="1"/>
</dbReference>
<dbReference type="InterPro" id="IPR043502">
    <property type="entry name" value="DNA/RNA_pol_sf"/>
</dbReference>
<feature type="domain" description="Reverse transcriptase" evidence="2">
    <location>
        <begin position="80"/>
        <end position="212"/>
    </location>
</feature>
<name>A0AAD8WBB6_LOLMU</name>
<dbReference type="Gene3D" id="3.10.10.10">
    <property type="entry name" value="HIV Type 1 Reverse Transcriptase, subunit A, domain 1"/>
    <property type="match status" value="1"/>
</dbReference>
<reference evidence="3" key="1">
    <citation type="submission" date="2023-07" db="EMBL/GenBank/DDBJ databases">
        <title>A chromosome-level genome assembly of Lolium multiflorum.</title>
        <authorList>
            <person name="Chen Y."/>
            <person name="Copetti D."/>
            <person name="Kolliker R."/>
            <person name="Studer B."/>
        </authorList>
    </citation>
    <scope>NUCLEOTIDE SEQUENCE</scope>
    <source>
        <strain evidence="3">02402/16</strain>
        <tissue evidence="3">Leaf</tissue>
    </source>
</reference>
<gene>
    <name evidence="3" type="ORF">QYE76_068056</name>
</gene>
<evidence type="ECO:0000313" key="3">
    <source>
        <dbReference type="EMBL" id="KAK1650251.1"/>
    </source>
</evidence>
<dbReference type="EMBL" id="JAUUTY010000004">
    <property type="protein sequence ID" value="KAK1650251.1"/>
    <property type="molecule type" value="Genomic_DNA"/>
</dbReference>
<dbReference type="AlphaFoldDB" id="A0AAD8WBB6"/>
<dbReference type="Proteomes" id="UP001231189">
    <property type="component" value="Unassembled WGS sequence"/>
</dbReference>
<dbReference type="InterPro" id="IPR000477">
    <property type="entry name" value="RT_dom"/>
</dbReference>
<dbReference type="PANTHER" id="PTHR24559:SF444">
    <property type="entry name" value="REVERSE TRANSCRIPTASE DOMAIN-CONTAINING PROTEIN"/>
    <property type="match status" value="1"/>
</dbReference>
<sequence length="608" mass="69816">MPGVPRELAEHPLNLDPRARPIRQPLRHFSEPNRKAMLSEINRLREARFIKELHTEATWVANPVLVPKKNTEVLRMCVDFTCPKDHFPLPRIDQIIDSTVGCERLSFLDAYSGYNQIRLKEEDEVKTAFITPYGVFYYRTMPFGLKNSGATYQRMMQKCLAMQISKNVQVYIDDVVITKKQGSSLIDDLKETFDNLDKFCLKLNPTKCSFSVPAGELLEFVVSARGIEANPEKVQAIITMRKPTKLKEIQQLTGRVAALSRFVARLGEKALPFYALIMQGEKFEWYEEADRAFEDVKRTILTPPVLVAPKDKEPLLLYIVATPQVVSTVLVVEREEHGKIHGVQRPMALPHNTKFYRLGNGGNMRFEKDLDALSEYLGRPHPEFLGTQMDHQPGRELEWVITADLRGKKESPISMRIHFSVMESNWLDGLARAMQEALARLCGQHVTALYGTRFAHFARHDSIGGPRALSPHPELKYHVEHLDTMLHDTQKELDNYRVYANQIRAHLSRRTDTVRILAYERKTLRKQRVKKDATIAHLRAKIVSLEATVKAQEDQLNEMEEEDEDLQGGEAFMSDGEDFEEDENTDLEDYEFLEAEEDNHTPIDVDSE</sequence>
<organism evidence="3 4">
    <name type="scientific">Lolium multiflorum</name>
    <name type="common">Italian ryegrass</name>
    <name type="synonym">Lolium perenne subsp. multiflorum</name>
    <dbReference type="NCBI Taxonomy" id="4521"/>
    <lineage>
        <taxon>Eukaryota</taxon>
        <taxon>Viridiplantae</taxon>
        <taxon>Streptophyta</taxon>
        <taxon>Embryophyta</taxon>
        <taxon>Tracheophyta</taxon>
        <taxon>Spermatophyta</taxon>
        <taxon>Magnoliopsida</taxon>
        <taxon>Liliopsida</taxon>
        <taxon>Poales</taxon>
        <taxon>Poaceae</taxon>
        <taxon>BOP clade</taxon>
        <taxon>Pooideae</taxon>
        <taxon>Poodae</taxon>
        <taxon>Poeae</taxon>
        <taxon>Poeae Chloroplast Group 2 (Poeae type)</taxon>
        <taxon>Loliodinae</taxon>
        <taxon>Loliinae</taxon>
        <taxon>Lolium</taxon>
    </lineage>
</organism>
<accession>A0AAD8WBB6</accession>
<feature type="compositionally biased region" description="Basic and acidic residues" evidence="1">
    <location>
        <begin position="598"/>
        <end position="608"/>
    </location>
</feature>
<comment type="caution">
    <text evidence="3">The sequence shown here is derived from an EMBL/GenBank/DDBJ whole genome shotgun (WGS) entry which is preliminary data.</text>
</comment>
<keyword evidence="4" id="KW-1185">Reference proteome</keyword>
<dbReference type="Gene3D" id="3.30.70.270">
    <property type="match status" value="2"/>
</dbReference>
<protein>
    <recommendedName>
        <fullName evidence="2">Reverse transcriptase domain-containing protein</fullName>
    </recommendedName>
</protein>
<evidence type="ECO:0000259" key="2">
    <source>
        <dbReference type="Pfam" id="PF00078"/>
    </source>
</evidence>
<dbReference type="Pfam" id="PF00078">
    <property type="entry name" value="RVT_1"/>
    <property type="match status" value="1"/>
</dbReference>
<dbReference type="InterPro" id="IPR043128">
    <property type="entry name" value="Rev_trsase/Diguanyl_cyclase"/>
</dbReference>
<dbReference type="PANTHER" id="PTHR24559">
    <property type="entry name" value="TRANSPOSON TY3-I GAG-POL POLYPROTEIN"/>
    <property type="match status" value="1"/>
</dbReference>
<proteinExistence type="predicted"/>
<feature type="compositionally biased region" description="Acidic residues" evidence="1">
    <location>
        <begin position="575"/>
        <end position="597"/>
    </location>
</feature>
<dbReference type="InterPro" id="IPR053134">
    <property type="entry name" value="RNA-dir_DNA_polymerase"/>
</dbReference>
<feature type="region of interest" description="Disordered" evidence="1">
    <location>
        <begin position="559"/>
        <end position="608"/>
    </location>
</feature>